<dbReference type="Gene3D" id="3.40.50.720">
    <property type="entry name" value="NAD(P)-binding Rossmann-like Domain"/>
    <property type="match status" value="1"/>
</dbReference>
<comment type="similarity">
    <text evidence="1">Belongs to the short-chain dehydrogenases/reductases (SDR) family.</text>
</comment>
<dbReference type="Pfam" id="PF00106">
    <property type="entry name" value="adh_short"/>
    <property type="match status" value="1"/>
</dbReference>
<keyword evidence="3" id="KW-0560">Oxidoreductase</keyword>
<dbReference type="PANTHER" id="PTHR24320:SF283">
    <property type="entry name" value="RETINOL DEHYDROGENASE 11"/>
    <property type="match status" value="1"/>
</dbReference>
<dbReference type="InterPro" id="IPR002347">
    <property type="entry name" value="SDR_fam"/>
</dbReference>
<reference evidence="4" key="1">
    <citation type="journal article" date="2014" name="Genome Announc.">
        <title>Complete sequencing and chromosome-scale genome assembly of the industrial progenitor strain P2niaD18 from the penicillin producer Penicillium chrysogenum.</title>
        <authorList>
            <person name="Specht T."/>
            <person name="Dahlmann T.A."/>
            <person name="Zadra I."/>
            <person name="Kurnsteiner H."/>
            <person name="Kuck U."/>
        </authorList>
    </citation>
    <scope>NUCLEOTIDE SEQUENCE [LARGE SCALE GENOMIC DNA]</scope>
    <source>
        <strain evidence="4">P2niaD18</strain>
    </source>
</reference>
<dbReference type="GO" id="GO:0016491">
    <property type="term" value="F:oxidoreductase activity"/>
    <property type="evidence" value="ECO:0007669"/>
    <property type="project" value="UniProtKB-KW"/>
</dbReference>
<evidence type="ECO:0000256" key="2">
    <source>
        <dbReference type="ARBA" id="ARBA00022857"/>
    </source>
</evidence>
<dbReference type="PRINTS" id="PR00081">
    <property type="entry name" value="GDHRDH"/>
</dbReference>
<dbReference type="PANTHER" id="PTHR24320">
    <property type="entry name" value="RETINOL DEHYDROGENASE"/>
    <property type="match status" value="1"/>
</dbReference>
<evidence type="ECO:0000313" key="4">
    <source>
        <dbReference type="EMBL" id="KZN88186.1"/>
    </source>
</evidence>
<protein>
    <submittedName>
        <fullName evidence="4">Short-chain dehydrogenase TIC 32, chloroplastic</fullName>
    </submittedName>
</protein>
<dbReference type="SUPFAM" id="SSF51735">
    <property type="entry name" value="NAD(P)-binding Rossmann-fold domains"/>
    <property type="match status" value="1"/>
</dbReference>
<organism evidence="4">
    <name type="scientific">Penicillium chrysogenum</name>
    <name type="common">Penicillium notatum</name>
    <dbReference type="NCBI Taxonomy" id="5076"/>
    <lineage>
        <taxon>Eukaryota</taxon>
        <taxon>Fungi</taxon>
        <taxon>Dikarya</taxon>
        <taxon>Ascomycota</taxon>
        <taxon>Pezizomycotina</taxon>
        <taxon>Eurotiomycetes</taxon>
        <taxon>Eurotiomycetidae</taxon>
        <taxon>Eurotiales</taxon>
        <taxon>Aspergillaceae</taxon>
        <taxon>Penicillium</taxon>
        <taxon>Penicillium chrysogenum species complex</taxon>
    </lineage>
</organism>
<accession>A0A167TEI3</accession>
<dbReference type="InterPro" id="IPR036291">
    <property type="entry name" value="NAD(P)-bd_dom_sf"/>
</dbReference>
<dbReference type="Proteomes" id="UP000076449">
    <property type="component" value="Chromosome II"/>
</dbReference>
<name>A0A167TEI3_PENCH</name>
<evidence type="ECO:0000256" key="3">
    <source>
        <dbReference type="ARBA" id="ARBA00023002"/>
    </source>
</evidence>
<keyword evidence="2" id="KW-0521">NADP</keyword>
<sequence length="333" mass="36149">MTAPSQGRHPTGTATSLAALYAPQIKGKIVLTTGVSPSGLGAAFVKVIAKWEPSVLILAGRNASKVQATAKGLVEEGSLSPSQVRTLELDLASLDAVRAAATTINNWKDVPSIDILVNNAGIMAVDHAVSPDGYESQLATNHLGPFLFTNLIMCKILASAAPRIVMVSSDGHRLCPFRFHDYNFRDGETYNRWQAYGQSKSANMLMALSLARKLGSRHNLLAFSLHPGVINTALGDHLDWNTAFPALLEIDRFFGNPQAWMTSFPFVSPDQGAATHVFAAFDPDISEHNGAYLQDCHIADPWTETVKPWATSAVEAEKLWKMSEQLVGQKFDY</sequence>
<gene>
    <name evidence="4" type="ORF">EN45_067570</name>
</gene>
<evidence type="ECO:0000256" key="1">
    <source>
        <dbReference type="ARBA" id="ARBA00006484"/>
    </source>
</evidence>
<proteinExistence type="inferred from homology"/>
<dbReference type="EMBL" id="CM002799">
    <property type="protein sequence ID" value="KZN88186.1"/>
    <property type="molecule type" value="Genomic_DNA"/>
</dbReference>
<dbReference type="AlphaFoldDB" id="A0A167TEI3"/>